<evidence type="ECO:0000256" key="1">
    <source>
        <dbReference type="SAM" id="SignalP"/>
    </source>
</evidence>
<sequence length="676" mass="74381" precursor="true">MRNVVSRIAALLLVGLFPFPVFATDVYVAIDGDDSNPGTREAPLASVEKGVQMMRDQGPGTLWIGPGEFYLPSGVALDASLSGTAEQPLVIRGTKPHATHLVGARSVDEFRPITAEEAAPLLSDEAKQHVVVADLAALGFPKLAEMPLQHRAHQCEELIVDNVPMQSARWPNEGFTTFTEVIDSGASKPIHWVSREVYRPGSFRFPSDRAKQWNFDRGVWLHGFWTYDWADEAIKAGSFNPESGEVRLAAKHTYGVGSPYNPNEPRRFYALHVFEELDQPGEYYLDRQQQRLYFWPPSNLSQSEVRLTLCNAPILRANKVSHLVIRDLAIENGRQSGIDLRDCQQARVEHCLVRNFGSIGMALRGQQVVAEDCEVTQTASCGIAVSGGDRKSLTPGECAVINCHLHHVGRLDWLGGRGVTINGCGNRLANNLIDHCPTGGVSYGGNEHLLELNEVRDVCLLYSDVGVFYTGRDWTSRGNIVRWNYIHHVANNEGHGSSGIYLDDCDSGDTVVGNIVADGVGRGILLGGGRDNTISGNVFVDLPIGIHVDARGTKAIKLDQPGSWNLLAKCEQVGYQSPLWKERYPKLAEVMQHEPLLPMGNVIHSNLIVGCEKPFGLSGDVNPDWLDREHNAEWTSAELPALRPDGTLDLTKLAESWEKVPGFEPIPIEKIGLLHE</sequence>
<gene>
    <name evidence="3" type="ORF">Pan181_53900</name>
</gene>
<dbReference type="InterPro" id="IPR039448">
    <property type="entry name" value="Beta_helix"/>
</dbReference>
<feature type="domain" description="Right handed beta helix" evidence="2">
    <location>
        <begin position="318"/>
        <end position="390"/>
    </location>
</feature>
<evidence type="ECO:0000313" key="3">
    <source>
        <dbReference type="EMBL" id="QDU59149.1"/>
    </source>
</evidence>
<feature type="domain" description="Right handed beta helix" evidence="2">
    <location>
        <begin position="418"/>
        <end position="549"/>
    </location>
</feature>
<dbReference type="OrthoDB" id="9791852at2"/>
<dbReference type="SUPFAM" id="SSF51126">
    <property type="entry name" value="Pectin lyase-like"/>
    <property type="match status" value="1"/>
</dbReference>
<dbReference type="SMART" id="SM00710">
    <property type="entry name" value="PbH1"/>
    <property type="match status" value="6"/>
</dbReference>
<proteinExistence type="predicted"/>
<feature type="signal peptide" evidence="1">
    <location>
        <begin position="1"/>
        <end position="23"/>
    </location>
</feature>
<dbReference type="InterPro" id="IPR011050">
    <property type="entry name" value="Pectin_lyase_fold/virulence"/>
</dbReference>
<dbReference type="Gene3D" id="2.160.20.10">
    <property type="entry name" value="Single-stranded right-handed beta-helix, Pectin lyase-like"/>
    <property type="match status" value="2"/>
</dbReference>
<dbReference type="PANTHER" id="PTHR36453">
    <property type="entry name" value="SECRETED PROTEIN-RELATED"/>
    <property type="match status" value="1"/>
</dbReference>
<name>A0A518AWN9_9BACT</name>
<keyword evidence="4" id="KW-1185">Reference proteome</keyword>
<dbReference type="AlphaFoldDB" id="A0A518AWN9"/>
<dbReference type="InterPro" id="IPR012334">
    <property type="entry name" value="Pectin_lyas_fold"/>
</dbReference>
<dbReference type="KEGG" id="amuc:Pan181_53900"/>
<feature type="chain" id="PRO_5022118009" description="Right handed beta helix domain-containing protein" evidence="1">
    <location>
        <begin position="24"/>
        <end position="676"/>
    </location>
</feature>
<protein>
    <recommendedName>
        <fullName evidence="2">Right handed beta helix domain-containing protein</fullName>
    </recommendedName>
</protein>
<evidence type="ECO:0000313" key="4">
    <source>
        <dbReference type="Proteomes" id="UP000315750"/>
    </source>
</evidence>
<dbReference type="Pfam" id="PF13229">
    <property type="entry name" value="Beta_helix"/>
    <property type="match status" value="2"/>
</dbReference>
<organism evidence="3 4">
    <name type="scientific">Aeoliella mucimassa</name>
    <dbReference type="NCBI Taxonomy" id="2527972"/>
    <lineage>
        <taxon>Bacteria</taxon>
        <taxon>Pseudomonadati</taxon>
        <taxon>Planctomycetota</taxon>
        <taxon>Planctomycetia</taxon>
        <taxon>Pirellulales</taxon>
        <taxon>Lacipirellulaceae</taxon>
        <taxon>Aeoliella</taxon>
    </lineage>
</organism>
<dbReference type="EMBL" id="CP036278">
    <property type="protein sequence ID" value="QDU59149.1"/>
    <property type="molecule type" value="Genomic_DNA"/>
</dbReference>
<dbReference type="Proteomes" id="UP000315750">
    <property type="component" value="Chromosome"/>
</dbReference>
<dbReference type="PANTHER" id="PTHR36453:SF1">
    <property type="entry name" value="RIGHT HANDED BETA HELIX DOMAIN-CONTAINING PROTEIN"/>
    <property type="match status" value="1"/>
</dbReference>
<dbReference type="InterPro" id="IPR006626">
    <property type="entry name" value="PbH1"/>
</dbReference>
<accession>A0A518AWN9</accession>
<keyword evidence="1" id="KW-0732">Signal</keyword>
<reference evidence="3 4" key="1">
    <citation type="submission" date="2019-02" db="EMBL/GenBank/DDBJ databases">
        <title>Deep-cultivation of Planctomycetes and their phenomic and genomic characterization uncovers novel biology.</title>
        <authorList>
            <person name="Wiegand S."/>
            <person name="Jogler M."/>
            <person name="Boedeker C."/>
            <person name="Pinto D."/>
            <person name="Vollmers J."/>
            <person name="Rivas-Marin E."/>
            <person name="Kohn T."/>
            <person name="Peeters S.H."/>
            <person name="Heuer A."/>
            <person name="Rast P."/>
            <person name="Oberbeckmann S."/>
            <person name="Bunk B."/>
            <person name="Jeske O."/>
            <person name="Meyerdierks A."/>
            <person name="Storesund J.E."/>
            <person name="Kallscheuer N."/>
            <person name="Luecker S."/>
            <person name="Lage O.M."/>
            <person name="Pohl T."/>
            <person name="Merkel B.J."/>
            <person name="Hornburger P."/>
            <person name="Mueller R.-W."/>
            <person name="Bruemmer F."/>
            <person name="Labrenz M."/>
            <person name="Spormann A.M."/>
            <person name="Op den Camp H."/>
            <person name="Overmann J."/>
            <person name="Amann R."/>
            <person name="Jetten M.S.M."/>
            <person name="Mascher T."/>
            <person name="Medema M.H."/>
            <person name="Devos D.P."/>
            <person name="Kaster A.-K."/>
            <person name="Ovreas L."/>
            <person name="Rohde M."/>
            <person name="Galperin M.Y."/>
            <person name="Jogler C."/>
        </authorList>
    </citation>
    <scope>NUCLEOTIDE SEQUENCE [LARGE SCALE GENOMIC DNA]</scope>
    <source>
        <strain evidence="3 4">Pan181</strain>
    </source>
</reference>
<evidence type="ECO:0000259" key="2">
    <source>
        <dbReference type="Pfam" id="PF13229"/>
    </source>
</evidence>
<dbReference type="RefSeq" id="WP_145251859.1">
    <property type="nucleotide sequence ID" value="NZ_CP036278.1"/>
</dbReference>